<dbReference type="EMBL" id="CP020442">
    <property type="protein sequence ID" value="ARC36493.1"/>
    <property type="molecule type" value="Genomic_DNA"/>
</dbReference>
<protein>
    <recommendedName>
        <fullName evidence="3">Peptidase inhibitor I78 family protein</fullName>
    </recommendedName>
</protein>
<accession>A0A1V0GRM9</accession>
<dbReference type="STRING" id="147645.A6J80_08975"/>
<dbReference type="eggNOG" id="ENOG50339MI">
    <property type="taxonomic scope" value="Bacteria"/>
</dbReference>
<gene>
    <name evidence="1" type="ORF">A6J80_08975</name>
</gene>
<proteinExistence type="predicted"/>
<dbReference type="Gene3D" id="3.30.10.10">
    <property type="entry name" value="Trypsin Inhibitor V, subunit A"/>
    <property type="match status" value="1"/>
</dbReference>
<evidence type="ECO:0000313" key="1">
    <source>
        <dbReference type="EMBL" id="ARC36493.1"/>
    </source>
</evidence>
<evidence type="ECO:0000313" key="2">
    <source>
        <dbReference type="Proteomes" id="UP000191257"/>
    </source>
</evidence>
<dbReference type="Pfam" id="PF11720">
    <property type="entry name" value="Inhibitor_I78"/>
    <property type="match status" value="1"/>
</dbReference>
<evidence type="ECO:0008006" key="3">
    <source>
        <dbReference type="Google" id="ProtNLM"/>
    </source>
</evidence>
<sequence length="111" mass="11698">MQRATSTTSTAADPMRPAPWMLILGLAVAGCDQPAPPSDKGTSVPSLPQGDCGAEKLQGLVGQPESVVRQMTLPQSARVIRPGQAITADFRPDRLNVEIGKDGRIGRIGCY</sequence>
<organism evidence="1 2">
    <name type="scientific">Paracoccus yeei</name>
    <dbReference type="NCBI Taxonomy" id="147645"/>
    <lineage>
        <taxon>Bacteria</taxon>
        <taxon>Pseudomonadati</taxon>
        <taxon>Pseudomonadota</taxon>
        <taxon>Alphaproteobacteria</taxon>
        <taxon>Rhodobacterales</taxon>
        <taxon>Paracoccaceae</taxon>
        <taxon>Paracoccus</taxon>
    </lineage>
</organism>
<reference evidence="1" key="1">
    <citation type="submission" date="2017-12" db="EMBL/GenBank/DDBJ databases">
        <title>FDA dAtabase for Regulatory Grade micrObial Sequences (FDA-ARGOS): Supporting development and validation of Infectious Disease Dx tests.</title>
        <authorList>
            <person name="Campos J."/>
            <person name="Goldberg B."/>
            <person name="Tallon L."/>
            <person name="Sadzewicz L."/>
            <person name="Sengamalay N."/>
            <person name="Ott S."/>
            <person name="Godinez A."/>
            <person name="Nagaraj S."/>
            <person name="Vyas G."/>
            <person name="Aluvathingal J."/>
            <person name="Nadendla S."/>
            <person name="Geyer C."/>
            <person name="Nandy P."/>
            <person name="Hobson J."/>
            <person name="Sichtig H."/>
        </authorList>
    </citation>
    <scope>NUCLEOTIDE SEQUENCE</scope>
    <source>
        <strain evidence="1">FDAARGOS_252</strain>
    </source>
</reference>
<name>A0A1V0GRM9_9RHOB</name>
<keyword evidence="2" id="KW-1185">Reference proteome</keyword>
<dbReference type="InterPro" id="IPR021719">
    <property type="entry name" value="Prot_inh_I78"/>
</dbReference>
<dbReference type="KEGG" id="pye:A6J80_08975"/>
<dbReference type="AlphaFoldDB" id="A0A1V0GRM9"/>
<dbReference type="PROSITE" id="PS51257">
    <property type="entry name" value="PROKAR_LIPOPROTEIN"/>
    <property type="match status" value="1"/>
</dbReference>
<dbReference type="PANTHER" id="PTHR39600">
    <property type="entry name" value="PEPTIDASE INHIBITOR I78 FAMILY PROTEIN"/>
    <property type="match status" value="1"/>
</dbReference>
<dbReference type="PANTHER" id="PTHR39600:SF1">
    <property type="entry name" value="PEPTIDASE INHIBITOR I78 FAMILY PROTEIN"/>
    <property type="match status" value="1"/>
</dbReference>
<dbReference type="Proteomes" id="UP000191257">
    <property type="component" value="Chromosome"/>
</dbReference>